<name>A0ABY1ZUC5_9GAMM</name>
<reference evidence="11 12" key="1">
    <citation type="submission" date="2019-02" db="EMBL/GenBank/DDBJ databases">
        <title>Marinobacter halodurans sp. nov., a marine bacterium isolated from sea tidal flat.</title>
        <authorList>
            <person name="Yoo Y."/>
            <person name="Lee D.W."/>
            <person name="Kim B.S."/>
            <person name="Kim J.-J."/>
        </authorList>
    </citation>
    <scope>NUCLEOTIDE SEQUENCE [LARGE SCALE GENOMIC DNA]</scope>
    <source>
        <strain evidence="11 12">YJ-S3-2</strain>
    </source>
</reference>
<sequence>MELRTEEEQIAAIKDWWKRNGSALLIGIGAALAIVFGWQAWQNHQAAERSAAASQYQQLLGALNQQAGDEREKTIEFVTKELQDEYSDSAYAVYGTLILASHQFSEKNDPKAAAESLKWAREHAAKGPLNIMITERMAQAQFAADQADAALETLRSIKDPGAYKALYAELEGDILRSQGDLEGARKAYAAANDAAGDAPNPLLRLKMADMAVGEDA</sequence>
<organism evidence="11 12">
    <name type="scientific">Marinobacter halodurans</name>
    <dbReference type="NCBI Taxonomy" id="2528979"/>
    <lineage>
        <taxon>Bacteria</taxon>
        <taxon>Pseudomonadati</taxon>
        <taxon>Pseudomonadota</taxon>
        <taxon>Gammaproteobacteria</taxon>
        <taxon>Pseudomonadales</taxon>
        <taxon>Marinobacteraceae</taxon>
        <taxon>Marinobacter</taxon>
    </lineage>
</organism>
<comment type="subcellular location">
    <subcellularLocation>
        <location evidence="1">Cell membrane</location>
        <topology evidence="1">Single-pass type II membrane protein</topology>
    </subcellularLocation>
</comment>
<feature type="transmembrane region" description="Helical" evidence="9">
    <location>
        <begin position="21"/>
        <end position="41"/>
    </location>
</feature>
<keyword evidence="2" id="KW-1003">Cell membrane</keyword>
<evidence type="ECO:0000313" key="12">
    <source>
        <dbReference type="Proteomes" id="UP000313645"/>
    </source>
</evidence>
<evidence type="ECO:0000256" key="3">
    <source>
        <dbReference type="ARBA" id="ARBA00022692"/>
    </source>
</evidence>
<comment type="caution">
    <text evidence="11">The sequence shown here is derived from an EMBL/GenBank/DDBJ whole genome shotgun (WGS) entry which is preliminary data.</text>
</comment>
<evidence type="ECO:0000259" key="10">
    <source>
        <dbReference type="Pfam" id="PF09976"/>
    </source>
</evidence>
<comment type="similarity">
    <text evidence="7">Belongs to the YfgM family.</text>
</comment>
<dbReference type="PIRSF" id="PIRSF006170">
    <property type="entry name" value="YfgM"/>
    <property type="match status" value="1"/>
</dbReference>
<evidence type="ECO:0000313" key="11">
    <source>
        <dbReference type="EMBL" id="TBW59065.1"/>
    </source>
</evidence>
<accession>A0ABY1ZUC5</accession>
<evidence type="ECO:0000256" key="2">
    <source>
        <dbReference type="ARBA" id="ARBA00022475"/>
    </source>
</evidence>
<feature type="domain" description="Ancillary SecYEG translocon subunit/Cell division coordinator CpoB TPR" evidence="10">
    <location>
        <begin position="14"/>
        <end position="211"/>
    </location>
</feature>
<keyword evidence="12" id="KW-1185">Reference proteome</keyword>
<protein>
    <recommendedName>
        <fullName evidence="8">Ancillary SecYEG translocon subunit</fullName>
    </recommendedName>
</protein>
<keyword evidence="4 9" id="KW-1133">Transmembrane helix</keyword>
<keyword evidence="6" id="KW-0143">Chaperone</keyword>
<gene>
    <name evidence="11" type="ORF">EZI54_01770</name>
</gene>
<dbReference type="InterPro" id="IPR026039">
    <property type="entry name" value="YfgM"/>
</dbReference>
<evidence type="ECO:0000256" key="6">
    <source>
        <dbReference type="ARBA" id="ARBA00023186"/>
    </source>
</evidence>
<dbReference type="Gene3D" id="1.25.40.10">
    <property type="entry name" value="Tetratricopeptide repeat domain"/>
    <property type="match status" value="1"/>
</dbReference>
<proteinExistence type="inferred from homology"/>
<dbReference type="RefSeq" id="WP_131478428.1">
    <property type="nucleotide sequence ID" value="NZ_SJDL01000002.1"/>
</dbReference>
<dbReference type="Proteomes" id="UP000313645">
    <property type="component" value="Unassembled WGS sequence"/>
</dbReference>
<dbReference type="InterPro" id="IPR011990">
    <property type="entry name" value="TPR-like_helical_dom_sf"/>
</dbReference>
<dbReference type="PANTHER" id="PTHR38035">
    <property type="entry name" value="UPF0070 PROTEIN YFGM"/>
    <property type="match status" value="1"/>
</dbReference>
<evidence type="ECO:0000256" key="1">
    <source>
        <dbReference type="ARBA" id="ARBA00004401"/>
    </source>
</evidence>
<dbReference type="Pfam" id="PF09976">
    <property type="entry name" value="TPR_21"/>
    <property type="match status" value="1"/>
</dbReference>
<dbReference type="PANTHER" id="PTHR38035:SF1">
    <property type="entry name" value="ANCILLARY SECYEG TRANSLOCON SUBUNIT"/>
    <property type="match status" value="1"/>
</dbReference>
<evidence type="ECO:0000256" key="5">
    <source>
        <dbReference type="ARBA" id="ARBA00023136"/>
    </source>
</evidence>
<evidence type="ECO:0000256" key="4">
    <source>
        <dbReference type="ARBA" id="ARBA00022989"/>
    </source>
</evidence>
<evidence type="ECO:0000256" key="7">
    <source>
        <dbReference type="ARBA" id="ARBA00024197"/>
    </source>
</evidence>
<evidence type="ECO:0000256" key="8">
    <source>
        <dbReference type="ARBA" id="ARBA00024235"/>
    </source>
</evidence>
<keyword evidence="5 9" id="KW-0472">Membrane</keyword>
<evidence type="ECO:0000256" key="9">
    <source>
        <dbReference type="SAM" id="Phobius"/>
    </source>
</evidence>
<keyword evidence="3 9" id="KW-0812">Transmembrane</keyword>
<dbReference type="EMBL" id="SJDL01000002">
    <property type="protein sequence ID" value="TBW59065.1"/>
    <property type="molecule type" value="Genomic_DNA"/>
</dbReference>
<dbReference type="InterPro" id="IPR018704">
    <property type="entry name" value="SecYEG/CpoB_TPR"/>
</dbReference>